<dbReference type="Gene3D" id="2.30.140.10">
    <property type="entry name" value="Spermidine synthase, tetramerisation domain"/>
    <property type="match status" value="1"/>
</dbReference>
<dbReference type="PANTHER" id="PTHR46315">
    <property type="entry name" value="SPERMINE SYNTHASE"/>
    <property type="match status" value="1"/>
</dbReference>
<dbReference type="Proteomes" id="UP000801492">
    <property type="component" value="Unassembled WGS sequence"/>
</dbReference>
<protein>
    <recommendedName>
        <fullName evidence="4">PABS domain-containing protein</fullName>
    </recommendedName>
</protein>
<sequence>MAVNTVLLDFSVDPKEVKNESQLSVIATNVENILRDYLTNLKLINTFSLEGGLFKLYSSDLGSITNVRIFSNGLITVNIEYYKGEKQEPVLTYEKCKELERDMKERVLGIARSYAYTPIKRGTYCRYYPTADERLLEYDIDGIVFEERTPFQKVQIVHSKSLGNMLVLDDLQNISEADLIYTETLMARGKENYKDKEIVILGGGDGALLYELLKEEPKNVLMLEIDEVVMRACAKYMRSICGDVLDKRSGPNYQIIVGDCMKSLDQFIKEGRKFDYIFGDLTDIPISDTPTSELWNFIKKILDVSFKVLKPDGKFMTHGNGSSCEEALKMYESQLAKLDPPVVINKSKAFIPSFLEDWVFYQITFAKQA</sequence>
<evidence type="ECO:0000256" key="3">
    <source>
        <dbReference type="PROSITE-ProRule" id="PRU00354"/>
    </source>
</evidence>
<comment type="similarity">
    <text evidence="1">Belongs to the spermidine/spermine synthase family.</text>
</comment>
<dbReference type="InterPro" id="IPR015576">
    <property type="entry name" value="Spermine_synthase_animal"/>
</dbReference>
<dbReference type="HAMAP" id="MF_00198">
    <property type="entry name" value="Spermidine_synth"/>
    <property type="match status" value="1"/>
</dbReference>
<dbReference type="InterPro" id="IPR030373">
    <property type="entry name" value="PABS_CS"/>
</dbReference>
<dbReference type="AlphaFoldDB" id="A0A8K0G2K3"/>
<keyword evidence="3" id="KW-0620">Polyamine biosynthesis</keyword>
<organism evidence="5 6">
    <name type="scientific">Ignelater luminosus</name>
    <name type="common">Cucubano</name>
    <name type="synonym">Pyrophorus luminosus</name>
    <dbReference type="NCBI Taxonomy" id="2038154"/>
    <lineage>
        <taxon>Eukaryota</taxon>
        <taxon>Metazoa</taxon>
        <taxon>Ecdysozoa</taxon>
        <taxon>Arthropoda</taxon>
        <taxon>Hexapoda</taxon>
        <taxon>Insecta</taxon>
        <taxon>Pterygota</taxon>
        <taxon>Neoptera</taxon>
        <taxon>Endopterygota</taxon>
        <taxon>Coleoptera</taxon>
        <taxon>Polyphaga</taxon>
        <taxon>Elateriformia</taxon>
        <taxon>Elateroidea</taxon>
        <taxon>Elateridae</taxon>
        <taxon>Agrypninae</taxon>
        <taxon>Pyrophorini</taxon>
        <taxon>Ignelater</taxon>
    </lineage>
</organism>
<evidence type="ECO:0000256" key="1">
    <source>
        <dbReference type="ARBA" id="ARBA00007867"/>
    </source>
</evidence>
<dbReference type="Gene3D" id="3.40.50.150">
    <property type="entry name" value="Vaccinia Virus protein VP39"/>
    <property type="match status" value="1"/>
</dbReference>
<feature type="domain" description="PABS" evidence="4">
    <location>
        <begin position="126"/>
        <end position="365"/>
    </location>
</feature>
<dbReference type="OrthoDB" id="5953636at2759"/>
<dbReference type="PROSITE" id="PS51006">
    <property type="entry name" value="PABS_2"/>
    <property type="match status" value="1"/>
</dbReference>
<dbReference type="Pfam" id="PF01564">
    <property type="entry name" value="Spermine_synth"/>
    <property type="match status" value="1"/>
</dbReference>
<dbReference type="InterPro" id="IPR037163">
    <property type="entry name" value="Spermidine_synt_N_sf"/>
</dbReference>
<dbReference type="FunFam" id="3.40.50.150:FF:000197">
    <property type="entry name" value="spermine synthase isoform X2"/>
    <property type="match status" value="1"/>
</dbReference>
<dbReference type="CDD" id="cd02440">
    <property type="entry name" value="AdoMet_MTases"/>
    <property type="match status" value="1"/>
</dbReference>
<dbReference type="InterPro" id="IPR029063">
    <property type="entry name" value="SAM-dependent_MTases_sf"/>
</dbReference>
<comment type="caution">
    <text evidence="5">The sequence shown here is derived from an EMBL/GenBank/DDBJ whole genome shotgun (WGS) entry which is preliminary data.</text>
</comment>
<keyword evidence="2 3" id="KW-0808">Transferase</keyword>
<dbReference type="EMBL" id="VTPC01090429">
    <property type="protein sequence ID" value="KAF2883408.1"/>
    <property type="molecule type" value="Genomic_DNA"/>
</dbReference>
<keyword evidence="6" id="KW-1185">Reference proteome</keyword>
<evidence type="ECO:0000259" key="4">
    <source>
        <dbReference type="PROSITE" id="PS51006"/>
    </source>
</evidence>
<dbReference type="Pfam" id="PF17284">
    <property type="entry name" value="Spermine_synt_N"/>
    <property type="match status" value="1"/>
</dbReference>
<reference evidence="5" key="1">
    <citation type="submission" date="2019-08" db="EMBL/GenBank/DDBJ databases">
        <title>The genome of the North American firefly Photinus pyralis.</title>
        <authorList>
            <consortium name="Photinus pyralis genome working group"/>
            <person name="Fallon T.R."/>
            <person name="Sander Lower S.E."/>
            <person name="Weng J.-K."/>
        </authorList>
    </citation>
    <scope>NUCLEOTIDE SEQUENCE</scope>
    <source>
        <strain evidence="5">TRF0915ILg1</strain>
        <tissue evidence="5">Whole body</tissue>
    </source>
</reference>
<accession>A0A8K0G2K3</accession>
<evidence type="ECO:0000313" key="6">
    <source>
        <dbReference type="Proteomes" id="UP000801492"/>
    </source>
</evidence>
<feature type="active site" description="Proton acceptor" evidence="3">
    <location>
        <position position="280"/>
    </location>
</feature>
<dbReference type="GO" id="GO:0006597">
    <property type="term" value="P:spermine biosynthetic process"/>
    <property type="evidence" value="ECO:0007669"/>
    <property type="project" value="InterPro"/>
</dbReference>
<proteinExistence type="inferred from homology"/>
<dbReference type="SUPFAM" id="SSF53335">
    <property type="entry name" value="S-adenosyl-L-methionine-dependent methyltransferases"/>
    <property type="match status" value="1"/>
</dbReference>
<dbReference type="GO" id="GO:0016768">
    <property type="term" value="F:spermine synthase activity"/>
    <property type="evidence" value="ECO:0007669"/>
    <property type="project" value="InterPro"/>
</dbReference>
<gene>
    <name evidence="5" type="ORF">ILUMI_22771</name>
</gene>
<evidence type="ECO:0000313" key="5">
    <source>
        <dbReference type="EMBL" id="KAF2883408.1"/>
    </source>
</evidence>
<name>A0A8K0G2K3_IGNLU</name>
<dbReference type="InterPro" id="IPR035246">
    <property type="entry name" value="Spermidine_synt_N"/>
</dbReference>
<dbReference type="PANTHER" id="PTHR46315:SF1">
    <property type="entry name" value="SPERMINE SYNTHASE"/>
    <property type="match status" value="1"/>
</dbReference>
<dbReference type="InterPro" id="IPR001045">
    <property type="entry name" value="Spermi_synthase"/>
</dbReference>
<dbReference type="InterPro" id="IPR030374">
    <property type="entry name" value="PABS"/>
</dbReference>
<dbReference type="PROSITE" id="PS01330">
    <property type="entry name" value="PABS_1"/>
    <property type="match status" value="1"/>
</dbReference>
<evidence type="ECO:0000256" key="2">
    <source>
        <dbReference type="ARBA" id="ARBA00022679"/>
    </source>
</evidence>